<reference evidence="2" key="2">
    <citation type="submission" date="2021-04" db="EMBL/GenBank/DDBJ databases">
        <authorList>
            <person name="Gilroy R."/>
        </authorList>
    </citation>
    <scope>NUCLEOTIDE SEQUENCE</scope>
    <source>
        <strain evidence="2">CHK186-1790</strain>
    </source>
</reference>
<dbReference type="InterPro" id="IPR000182">
    <property type="entry name" value="GNAT_dom"/>
</dbReference>
<sequence length="131" mass="14524">MEYHVDDQKLEASTFLSLVSQVWPGDYDLQKTQAALHKTQNITAYDGRTLVGCLRLLTDGCFFGTITELLVLPEYQHQGVGSQLLQLAKANTTTLLYFGAQPGLEPFYEKNGCQRSLTSFQINVEASSSAE</sequence>
<accession>A0A9D2T127</accession>
<dbReference type="AlphaFoldDB" id="A0A9D2T127"/>
<dbReference type="GO" id="GO:0016747">
    <property type="term" value="F:acyltransferase activity, transferring groups other than amino-acyl groups"/>
    <property type="evidence" value="ECO:0007669"/>
    <property type="project" value="InterPro"/>
</dbReference>
<dbReference type="SUPFAM" id="SSF55729">
    <property type="entry name" value="Acyl-CoA N-acyltransferases (Nat)"/>
    <property type="match status" value="1"/>
</dbReference>
<feature type="domain" description="N-acetyltransferase" evidence="1">
    <location>
        <begin position="1"/>
        <end position="131"/>
    </location>
</feature>
<dbReference type="InterPro" id="IPR016181">
    <property type="entry name" value="Acyl_CoA_acyltransferase"/>
</dbReference>
<evidence type="ECO:0000313" key="3">
    <source>
        <dbReference type="Proteomes" id="UP000823882"/>
    </source>
</evidence>
<evidence type="ECO:0000313" key="2">
    <source>
        <dbReference type="EMBL" id="HJC41684.1"/>
    </source>
</evidence>
<dbReference type="PROSITE" id="PS51186">
    <property type="entry name" value="GNAT"/>
    <property type="match status" value="1"/>
</dbReference>
<gene>
    <name evidence="2" type="ORF">H9701_09075</name>
</gene>
<dbReference type="EMBL" id="DWWJ01000163">
    <property type="protein sequence ID" value="HJC41684.1"/>
    <property type="molecule type" value="Genomic_DNA"/>
</dbReference>
<reference evidence="2" key="1">
    <citation type="journal article" date="2021" name="PeerJ">
        <title>Extensive microbial diversity within the chicken gut microbiome revealed by metagenomics and culture.</title>
        <authorList>
            <person name="Gilroy R."/>
            <person name="Ravi A."/>
            <person name="Getino M."/>
            <person name="Pursley I."/>
            <person name="Horton D.L."/>
            <person name="Alikhan N.F."/>
            <person name="Baker D."/>
            <person name="Gharbi K."/>
            <person name="Hall N."/>
            <person name="Watson M."/>
            <person name="Adriaenssens E.M."/>
            <person name="Foster-Nyarko E."/>
            <person name="Jarju S."/>
            <person name="Secka A."/>
            <person name="Antonio M."/>
            <person name="Oren A."/>
            <person name="Chaudhuri R.R."/>
            <person name="La Ragione R."/>
            <person name="Hildebrand F."/>
            <person name="Pallen M.J."/>
        </authorList>
    </citation>
    <scope>NUCLEOTIDE SEQUENCE</scope>
    <source>
        <strain evidence="2">CHK186-1790</strain>
    </source>
</reference>
<comment type="caution">
    <text evidence="2">The sequence shown here is derived from an EMBL/GenBank/DDBJ whole genome shotgun (WGS) entry which is preliminary data.</text>
</comment>
<proteinExistence type="predicted"/>
<dbReference type="Gene3D" id="3.40.630.30">
    <property type="match status" value="1"/>
</dbReference>
<dbReference type="Proteomes" id="UP000823882">
    <property type="component" value="Unassembled WGS sequence"/>
</dbReference>
<evidence type="ECO:0000259" key="1">
    <source>
        <dbReference type="PROSITE" id="PS51186"/>
    </source>
</evidence>
<dbReference type="CDD" id="cd04301">
    <property type="entry name" value="NAT_SF"/>
    <property type="match status" value="1"/>
</dbReference>
<name>A0A9D2T127_9FIRM</name>
<protein>
    <submittedName>
        <fullName evidence="2">GNAT family N-acetyltransferase</fullName>
    </submittedName>
</protein>
<dbReference type="Pfam" id="PF13508">
    <property type="entry name" value="Acetyltransf_7"/>
    <property type="match status" value="1"/>
</dbReference>
<organism evidence="2 3">
    <name type="scientific">Candidatus Intestinimonas pullistercoris</name>
    <dbReference type="NCBI Taxonomy" id="2838623"/>
    <lineage>
        <taxon>Bacteria</taxon>
        <taxon>Bacillati</taxon>
        <taxon>Bacillota</taxon>
        <taxon>Clostridia</taxon>
        <taxon>Eubacteriales</taxon>
        <taxon>Intestinimonas</taxon>
    </lineage>
</organism>